<dbReference type="GO" id="GO:0000293">
    <property type="term" value="F:ferric-chelate reductase activity"/>
    <property type="evidence" value="ECO:0007669"/>
    <property type="project" value="TreeGrafter"/>
</dbReference>
<reference evidence="12" key="1">
    <citation type="journal article" date="2020" name="Stud. Mycol.">
        <title>101 Dothideomycetes genomes: a test case for predicting lifestyles and emergence of pathogens.</title>
        <authorList>
            <person name="Haridas S."/>
            <person name="Albert R."/>
            <person name="Binder M."/>
            <person name="Bloem J."/>
            <person name="Labutti K."/>
            <person name="Salamov A."/>
            <person name="Andreopoulos B."/>
            <person name="Baker S."/>
            <person name="Barry K."/>
            <person name="Bills G."/>
            <person name="Bluhm B."/>
            <person name="Cannon C."/>
            <person name="Castanera R."/>
            <person name="Culley D."/>
            <person name="Daum C."/>
            <person name="Ezra D."/>
            <person name="Gonzalez J."/>
            <person name="Henrissat B."/>
            <person name="Kuo A."/>
            <person name="Liang C."/>
            <person name="Lipzen A."/>
            <person name="Lutzoni F."/>
            <person name="Magnuson J."/>
            <person name="Mondo S."/>
            <person name="Nolan M."/>
            <person name="Ohm R."/>
            <person name="Pangilinan J."/>
            <person name="Park H.-J."/>
            <person name="Ramirez L."/>
            <person name="Alfaro M."/>
            <person name="Sun H."/>
            <person name="Tritt A."/>
            <person name="Yoshinaga Y."/>
            <person name="Zwiers L.-H."/>
            <person name="Turgeon B."/>
            <person name="Goodwin S."/>
            <person name="Spatafora J."/>
            <person name="Crous P."/>
            <person name="Grigoriev I."/>
        </authorList>
    </citation>
    <scope>NUCLEOTIDE SEQUENCE</scope>
    <source>
        <strain evidence="12">CBS 379.55</strain>
    </source>
</reference>
<name>A0A6A6JQ47_WESOR</name>
<dbReference type="SUPFAM" id="SSF52343">
    <property type="entry name" value="Ferredoxin reductase-like, C-terminal NADP-linked domain"/>
    <property type="match status" value="1"/>
</dbReference>
<dbReference type="GO" id="GO:0006826">
    <property type="term" value="P:iron ion transport"/>
    <property type="evidence" value="ECO:0007669"/>
    <property type="project" value="TreeGrafter"/>
</dbReference>
<feature type="transmembrane region" description="Helical" evidence="9">
    <location>
        <begin position="404"/>
        <end position="422"/>
    </location>
</feature>
<dbReference type="PANTHER" id="PTHR32361">
    <property type="entry name" value="FERRIC/CUPRIC REDUCTASE TRANSMEMBRANE COMPONENT"/>
    <property type="match status" value="1"/>
</dbReference>
<gene>
    <name evidence="12" type="ORF">EI97DRAFT_396988</name>
</gene>
<dbReference type="AlphaFoldDB" id="A0A6A6JQ47"/>
<evidence type="ECO:0000256" key="6">
    <source>
        <dbReference type="ARBA" id="ARBA00023136"/>
    </source>
</evidence>
<evidence type="ECO:0000256" key="8">
    <source>
        <dbReference type="SAM" id="MobiDB-lite"/>
    </source>
</evidence>
<feature type="transmembrane region" description="Helical" evidence="9">
    <location>
        <begin position="309"/>
        <end position="331"/>
    </location>
</feature>
<feature type="transmembrane region" description="Helical" evidence="9">
    <location>
        <begin position="162"/>
        <end position="183"/>
    </location>
</feature>
<evidence type="ECO:0000256" key="5">
    <source>
        <dbReference type="ARBA" id="ARBA00023065"/>
    </source>
</evidence>
<keyword evidence="2" id="KW-0813">Transport</keyword>
<keyword evidence="4 9" id="KW-1133">Transmembrane helix</keyword>
<dbReference type="OrthoDB" id="167398at2759"/>
<dbReference type="PANTHER" id="PTHR32361:SF9">
    <property type="entry name" value="FERRIC REDUCTASE TRANSMEMBRANE COMPONENT 3-RELATED"/>
    <property type="match status" value="1"/>
</dbReference>
<comment type="subcellular location">
    <subcellularLocation>
        <location evidence="1">Membrane</location>
        <topology evidence="1">Multi-pass membrane protein</topology>
    </subcellularLocation>
</comment>
<dbReference type="GO" id="GO:0015677">
    <property type="term" value="P:copper ion import"/>
    <property type="evidence" value="ECO:0007669"/>
    <property type="project" value="TreeGrafter"/>
</dbReference>
<dbReference type="Gene3D" id="3.40.50.80">
    <property type="entry name" value="Nucleotide-binding domain of ferredoxin-NADP reductase (FNR) module"/>
    <property type="match status" value="1"/>
</dbReference>
<keyword evidence="3 9" id="KW-0812">Transmembrane</keyword>
<keyword evidence="6 9" id="KW-0472">Membrane</keyword>
<evidence type="ECO:0000256" key="9">
    <source>
        <dbReference type="SAM" id="Phobius"/>
    </source>
</evidence>
<dbReference type="PROSITE" id="PS51384">
    <property type="entry name" value="FAD_FR"/>
    <property type="match status" value="1"/>
</dbReference>
<feature type="signal peptide" evidence="10">
    <location>
        <begin position="1"/>
        <end position="18"/>
    </location>
</feature>
<dbReference type="InterPro" id="IPR017927">
    <property type="entry name" value="FAD-bd_FR_type"/>
</dbReference>
<dbReference type="InterPro" id="IPR013130">
    <property type="entry name" value="Fe3_Rdtase_TM_dom"/>
</dbReference>
<evidence type="ECO:0000256" key="3">
    <source>
        <dbReference type="ARBA" id="ARBA00022692"/>
    </source>
</evidence>
<dbReference type="InterPro" id="IPR039261">
    <property type="entry name" value="FNR_nucleotide-bd"/>
</dbReference>
<feature type="transmembrane region" description="Helical" evidence="9">
    <location>
        <begin position="274"/>
        <end position="297"/>
    </location>
</feature>
<evidence type="ECO:0000256" key="4">
    <source>
        <dbReference type="ARBA" id="ARBA00022989"/>
    </source>
</evidence>
<dbReference type="SFLD" id="SFLDS00052">
    <property type="entry name" value="Ferric_Reductase_Domain"/>
    <property type="match status" value="1"/>
</dbReference>
<protein>
    <submittedName>
        <fullName evidence="12">Ferric reductase transmembrane component 4</fullName>
    </submittedName>
</protein>
<feature type="transmembrane region" description="Helical" evidence="9">
    <location>
        <begin position="569"/>
        <end position="589"/>
    </location>
</feature>
<evidence type="ECO:0000256" key="1">
    <source>
        <dbReference type="ARBA" id="ARBA00004141"/>
    </source>
</evidence>
<dbReference type="Proteomes" id="UP000800097">
    <property type="component" value="Unassembled WGS sequence"/>
</dbReference>
<dbReference type="GO" id="GO:0006879">
    <property type="term" value="P:intracellular iron ion homeostasis"/>
    <property type="evidence" value="ECO:0007669"/>
    <property type="project" value="TreeGrafter"/>
</dbReference>
<dbReference type="InterPro" id="IPR051410">
    <property type="entry name" value="Ferric/Cupric_Reductase"/>
</dbReference>
<keyword evidence="13" id="KW-1185">Reference proteome</keyword>
<dbReference type="InterPro" id="IPR013112">
    <property type="entry name" value="FAD-bd_8"/>
</dbReference>
<keyword evidence="7" id="KW-0325">Glycoprotein</keyword>
<dbReference type="GeneID" id="54549525"/>
<proteinExistence type="predicted"/>
<evidence type="ECO:0000256" key="7">
    <source>
        <dbReference type="ARBA" id="ARBA00023180"/>
    </source>
</evidence>
<organism evidence="12 13">
    <name type="scientific">Westerdykella ornata</name>
    <dbReference type="NCBI Taxonomy" id="318751"/>
    <lineage>
        <taxon>Eukaryota</taxon>
        <taxon>Fungi</taxon>
        <taxon>Dikarya</taxon>
        <taxon>Ascomycota</taxon>
        <taxon>Pezizomycotina</taxon>
        <taxon>Dothideomycetes</taxon>
        <taxon>Pleosporomycetidae</taxon>
        <taxon>Pleosporales</taxon>
        <taxon>Sporormiaceae</taxon>
        <taxon>Westerdykella</taxon>
    </lineage>
</organism>
<keyword evidence="5" id="KW-0406">Ion transport</keyword>
<feature type="chain" id="PRO_5025424370" evidence="10">
    <location>
        <begin position="19"/>
        <end position="681"/>
    </location>
</feature>
<sequence>MRFSIVYTLLASVPLAAGAFMGMGGADQSPYCARACRNVLGTANLTCSHMMDMGDHAMMMATPNCRANDDAWLTSLAYCFDDKCDGKVPLWQLEQLWIETATGAPDVPAKWSYQEARSQVDGKPHMAWMRGHTLNMTMTVPEVLWTNWNNFMPVMDHNTVLLYKYSLVLLIVGFTTPIAMTVLPKLPFFSSISGKLRPFIVWPSMIGRTHSQSLPWQLGNPPTIGQGLYIAGFVILNVILSCVNYSTQWPLIHPWGYDKRGEILAYAGYRTGEFAFALLPLTILFAGRNNILLWLTNWSHSTYLLLHRWVARLFALHTILHSVFLLAARIQTGTYQADLRLPYWQWGIVGTVFVCAMLVWSILWMRRLSYEVFLIGHIIMAIFTVVGCWYHLILRFGYEGDHEYWLYAAVAVWAFDRILRVVRIVTNGVRRATVTDIGSNHVRVEIPGIRFSGKPGYHGYVYFPTLSPMKPWENHPFSVNSTALLRTFRSRPVSRGNSSAEDSATDKSKAQVETAHVSTDMGTTAGITLYIRKSTGMTRLLGKHTGLLTLLDGPYLNSPPAGVLNTDRLLLIGGGIGITGLLALINAHLNVKVAWSVKQADQALVSELSGAVRSVVDHEVRIGERLDIRGLLQQEVEAGYKKIGVVVCGPPSLCDDVRALVSSLGRHEKVEFELEVNAFAW</sequence>
<feature type="domain" description="FAD-binding FR-type" evidence="11">
    <location>
        <begin position="411"/>
        <end position="561"/>
    </location>
</feature>
<dbReference type="SFLD" id="SFLDG01168">
    <property type="entry name" value="Ferric_reductase_subgroup_(FRE"/>
    <property type="match status" value="1"/>
</dbReference>
<evidence type="ECO:0000313" key="12">
    <source>
        <dbReference type="EMBL" id="KAF2277089.1"/>
    </source>
</evidence>
<dbReference type="EMBL" id="ML986491">
    <property type="protein sequence ID" value="KAF2277089.1"/>
    <property type="molecule type" value="Genomic_DNA"/>
</dbReference>
<feature type="region of interest" description="Disordered" evidence="8">
    <location>
        <begin position="493"/>
        <end position="517"/>
    </location>
</feature>
<evidence type="ECO:0000313" key="13">
    <source>
        <dbReference type="Proteomes" id="UP000800097"/>
    </source>
</evidence>
<accession>A0A6A6JQ47</accession>
<evidence type="ECO:0000256" key="10">
    <source>
        <dbReference type="SAM" id="SignalP"/>
    </source>
</evidence>
<keyword evidence="10" id="KW-0732">Signal</keyword>
<feature type="transmembrane region" description="Helical" evidence="9">
    <location>
        <begin position="372"/>
        <end position="392"/>
    </location>
</feature>
<dbReference type="RefSeq" id="XP_033654628.1">
    <property type="nucleotide sequence ID" value="XM_033796350.1"/>
</dbReference>
<feature type="transmembrane region" description="Helical" evidence="9">
    <location>
        <begin position="343"/>
        <end position="365"/>
    </location>
</feature>
<evidence type="ECO:0000256" key="2">
    <source>
        <dbReference type="ARBA" id="ARBA00022448"/>
    </source>
</evidence>
<evidence type="ECO:0000259" key="11">
    <source>
        <dbReference type="PROSITE" id="PS51384"/>
    </source>
</evidence>
<dbReference type="GO" id="GO:0005886">
    <property type="term" value="C:plasma membrane"/>
    <property type="evidence" value="ECO:0007669"/>
    <property type="project" value="TreeGrafter"/>
</dbReference>
<dbReference type="Pfam" id="PF08022">
    <property type="entry name" value="FAD_binding_8"/>
    <property type="match status" value="1"/>
</dbReference>
<dbReference type="Pfam" id="PF01794">
    <property type="entry name" value="Ferric_reduct"/>
    <property type="match status" value="1"/>
</dbReference>